<dbReference type="PATRIC" id="fig|1423820.4.peg.1045"/>
<dbReference type="RefSeq" id="WP_057906875.1">
    <property type="nucleotide sequence ID" value="NZ_AYYZ01000029.1"/>
</dbReference>
<reference evidence="6 7" key="1">
    <citation type="journal article" date="2015" name="Genome Announc.">
        <title>Expanding the biotechnology potential of lactobacilli through comparative genomics of 213 strains and associated genera.</title>
        <authorList>
            <person name="Sun Z."/>
            <person name="Harris H.M."/>
            <person name="McCann A."/>
            <person name="Guo C."/>
            <person name="Argimon S."/>
            <person name="Zhang W."/>
            <person name="Yang X."/>
            <person name="Jeffery I.B."/>
            <person name="Cooney J.C."/>
            <person name="Kagawa T.F."/>
            <person name="Liu W."/>
            <person name="Song Y."/>
            <person name="Salvetti E."/>
            <person name="Wrobel A."/>
            <person name="Rasinkangas P."/>
            <person name="Parkhill J."/>
            <person name="Rea M.C."/>
            <person name="O'Sullivan O."/>
            <person name="Ritari J."/>
            <person name="Douillard F.P."/>
            <person name="Paul Ross R."/>
            <person name="Yang R."/>
            <person name="Briner A.E."/>
            <person name="Felis G.E."/>
            <person name="de Vos W.M."/>
            <person name="Barrangou R."/>
            <person name="Klaenhammer T.R."/>
            <person name="Caufield P.W."/>
            <person name="Cui Y."/>
            <person name="Zhang H."/>
            <person name="O'Toole P.W."/>
        </authorList>
    </citation>
    <scope>NUCLEOTIDE SEQUENCE [LARGE SCALE GENOMIC DNA]</scope>
    <source>
        <strain evidence="6 7">DSM 20653</strain>
    </source>
</reference>
<evidence type="ECO:0000256" key="1">
    <source>
        <dbReference type="ARBA" id="ARBA00001946"/>
    </source>
</evidence>
<dbReference type="Proteomes" id="UP000051291">
    <property type="component" value="Unassembled WGS sequence"/>
</dbReference>
<dbReference type="InterPro" id="IPR001206">
    <property type="entry name" value="Diacylglycerol_kinase_cat_dom"/>
</dbReference>
<dbReference type="PROSITE" id="PS50146">
    <property type="entry name" value="DAGK"/>
    <property type="match status" value="1"/>
</dbReference>
<gene>
    <name evidence="6" type="ORF">FC64_GL001021</name>
</gene>
<evidence type="ECO:0000256" key="2">
    <source>
        <dbReference type="ARBA" id="ARBA00005983"/>
    </source>
</evidence>
<evidence type="ECO:0000313" key="7">
    <source>
        <dbReference type="Proteomes" id="UP000051291"/>
    </source>
</evidence>
<dbReference type="InterPro" id="IPR017438">
    <property type="entry name" value="ATP-NAD_kinase_N"/>
</dbReference>
<name>A0A0R1ZFC7_9LACO</name>
<dbReference type="PANTHER" id="PTHR12358">
    <property type="entry name" value="SPHINGOSINE KINASE"/>
    <property type="match status" value="1"/>
</dbReference>
<feature type="domain" description="DAGKc" evidence="5">
    <location>
        <begin position="1"/>
        <end position="136"/>
    </location>
</feature>
<comment type="cofactor">
    <cofactor evidence="1">
        <name>Mg(2+)</name>
        <dbReference type="ChEBI" id="CHEBI:18420"/>
    </cofactor>
</comment>
<evidence type="ECO:0000256" key="3">
    <source>
        <dbReference type="ARBA" id="ARBA00022741"/>
    </source>
</evidence>
<dbReference type="InterPro" id="IPR016064">
    <property type="entry name" value="NAD/diacylglycerol_kinase_sf"/>
</dbReference>
<dbReference type="Gene3D" id="2.60.200.40">
    <property type="match status" value="1"/>
</dbReference>
<protein>
    <submittedName>
        <fullName evidence="6">Transcription regulator</fullName>
    </submittedName>
</protein>
<proteinExistence type="inferred from homology"/>
<keyword evidence="3" id="KW-0547">Nucleotide-binding</keyword>
<dbReference type="Gene3D" id="3.40.50.10330">
    <property type="entry name" value="Probable inorganic polyphosphate/atp-NAD kinase, domain 1"/>
    <property type="match status" value="1"/>
</dbReference>
<dbReference type="SUPFAM" id="SSF111331">
    <property type="entry name" value="NAD kinase/diacylglycerol kinase-like"/>
    <property type="match status" value="1"/>
</dbReference>
<dbReference type="AlphaFoldDB" id="A0A0R1ZFC7"/>
<keyword evidence="4" id="KW-0067">ATP-binding</keyword>
<dbReference type="GO" id="GO:0016301">
    <property type="term" value="F:kinase activity"/>
    <property type="evidence" value="ECO:0007669"/>
    <property type="project" value="InterPro"/>
</dbReference>
<comment type="similarity">
    <text evidence="2">Belongs to the diacylglycerol/lipid kinase family.</text>
</comment>
<keyword evidence="7" id="KW-1185">Reference proteome</keyword>
<dbReference type="EMBL" id="AYYZ01000029">
    <property type="protein sequence ID" value="KRM51828.1"/>
    <property type="molecule type" value="Genomic_DNA"/>
</dbReference>
<accession>A0A0R1ZFC7</accession>
<comment type="caution">
    <text evidence="6">The sequence shown here is derived from an EMBL/GenBank/DDBJ whole genome shotgun (WGS) entry which is preliminary data.</text>
</comment>
<dbReference type="Pfam" id="PF00781">
    <property type="entry name" value="DAGK_cat"/>
    <property type="match status" value="1"/>
</dbReference>
<dbReference type="InterPro" id="IPR050187">
    <property type="entry name" value="Lipid_Phosphate_FormReg"/>
</dbReference>
<evidence type="ECO:0000259" key="5">
    <source>
        <dbReference type="PROSITE" id="PS50146"/>
    </source>
</evidence>
<dbReference type="STRING" id="1423820.FC64_GL001021"/>
<evidence type="ECO:0000313" key="6">
    <source>
        <dbReference type="EMBL" id="KRM51828.1"/>
    </source>
</evidence>
<dbReference type="PANTHER" id="PTHR12358:SF54">
    <property type="entry name" value="SPHINGOSINE KINASE RELATED PROTEIN"/>
    <property type="match status" value="1"/>
</dbReference>
<evidence type="ECO:0000256" key="4">
    <source>
        <dbReference type="ARBA" id="ARBA00022840"/>
    </source>
</evidence>
<organism evidence="6 7">
    <name type="scientific">Ligilactobacillus araffinosus DSM 20653</name>
    <dbReference type="NCBI Taxonomy" id="1423820"/>
    <lineage>
        <taxon>Bacteria</taxon>
        <taxon>Bacillati</taxon>
        <taxon>Bacillota</taxon>
        <taxon>Bacilli</taxon>
        <taxon>Lactobacillales</taxon>
        <taxon>Lactobacillaceae</taxon>
        <taxon>Ligilactobacillus</taxon>
    </lineage>
</organism>
<dbReference type="GO" id="GO:0005524">
    <property type="term" value="F:ATP binding"/>
    <property type="evidence" value="ECO:0007669"/>
    <property type="project" value="UniProtKB-KW"/>
</dbReference>
<sequence length="318" mass="36793">MKSFYVIANPHANLGKSQKDWKQIQNYLDEHDVDYQATETSVAGDAQTNIQAFLKNLDYVDYEKYVVLVIGGNGTLNEVLTGIKEADIHDLPLAFICTSKHHQFADQLGIAPNPLVALQQILNATEAVQYSLIQYYESNHEETGYFLDNYSIGMTANLANLQSRERHHWLRTHCRWFANVIDICKAYYNSADAFNATLRIGHKYKFYKRAFIVNIQNRAQESDFSNNDQSIEITIVDRVNIFLFLILVATRKFSDPSKLPFVHHWRTNTLHITVNSLEQTQVDCRELGGKYNDLYLKLINYPFWINADSVSLEERRQK</sequence>